<comment type="caution">
    <text evidence="2">The sequence shown here is derived from an EMBL/GenBank/DDBJ whole genome shotgun (WGS) entry which is preliminary data.</text>
</comment>
<reference evidence="2 3" key="1">
    <citation type="submission" date="2023-02" db="EMBL/GenBank/DDBJ databases">
        <title>Bacterial whole genome sequence for Curvibacter sp. HBC28.</title>
        <authorList>
            <person name="Le V."/>
            <person name="Ko S.-R."/>
            <person name="Ahn C.-Y."/>
            <person name="Oh H.-M."/>
        </authorList>
    </citation>
    <scope>NUCLEOTIDE SEQUENCE [LARGE SCALE GENOMIC DNA]</scope>
    <source>
        <strain evidence="2 3">HBC28</strain>
    </source>
</reference>
<organism evidence="2 3">
    <name type="scientific">Curvibacter microcysteis</name>
    <dbReference type="NCBI Taxonomy" id="3026419"/>
    <lineage>
        <taxon>Bacteria</taxon>
        <taxon>Pseudomonadati</taxon>
        <taxon>Pseudomonadota</taxon>
        <taxon>Betaproteobacteria</taxon>
        <taxon>Burkholderiales</taxon>
        <taxon>Comamonadaceae</taxon>
        <taxon>Curvibacter</taxon>
    </lineage>
</organism>
<keyword evidence="3" id="KW-1185">Reference proteome</keyword>
<dbReference type="Gene3D" id="3.40.50.1820">
    <property type="entry name" value="alpha/beta hydrolase"/>
    <property type="match status" value="1"/>
</dbReference>
<dbReference type="Proteomes" id="UP001528672">
    <property type="component" value="Unassembled WGS sequence"/>
</dbReference>
<dbReference type="EMBL" id="JAQSIO010000001">
    <property type="protein sequence ID" value="MDD0813737.1"/>
    <property type="molecule type" value="Genomic_DNA"/>
</dbReference>
<evidence type="ECO:0000313" key="3">
    <source>
        <dbReference type="Proteomes" id="UP001528672"/>
    </source>
</evidence>
<gene>
    <name evidence="2" type="ORF">PSQ39_03770</name>
</gene>
<dbReference type="PANTHER" id="PTHR37017">
    <property type="entry name" value="AB HYDROLASE-1 DOMAIN-CONTAINING PROTEIN-RELATED"/>
    <property type="match status" value="1"/>
</dbReference>
<evidence type="ECO:0000259" key="1">
    <source>
        <dbReference type="Pfam" id="PF12697"/>
    </source>
</evidence>
<dbReference type="RefSeq" id="WP_273925267.1">
    <property type="nucleotide sequence ID" value="NZ_JAQSIO010000001.1"/>
</dbReference>
<name>A0ABT5MCW2_9BURK</name>
<dbReference type="InterPro" id="IPR052897">
    <property type="entry name" value="Sec-Metab_Biosynth_Hydrolase"/>
</dbReference>
<accession>A0ABT5MCW2</accession>
<dbReference type="PANTHER" id="PTHR37017:SF11">
    <property type="entry name" value="ESTERASE_LIPASE_THIOESTERASE DOMAIN-CONTAINING PROTEIN"/>
    <property type="match status" value="1"/>
</dbReference>
<feature type="domain" description="AB hydrolase-1" evidence="1">
    <location>
        <begin position="4"/>
        <end position="236"/>
    </location>
</feature>
<dbReference type="Pfam" id="PF12697">
    <property type="entry name" value="Abhydrolase_6"/>
    <property type="match status" value="1"/>
</dbReference>
<protein>
    <submittedName>
        <fullName evidence="2">Alpha/beta hydrolase</fullName>
    </submittedName>
</protein>
<dbReference type="InterPro" id="IPR000073">
    <property type="entry name" value="AB_hydrolase_1"/>
</dbReference>
<dbReference type="InterPro" id="IPR029058">
    <property type="entry name" value="AB_hydrolase_fold"/>
</dbReference>
<evidence type="ECO:0000313" key="2">
    <source>
        <dbReference type="EMBL" id="MDD0813737.1"/>
    </source>
</evidence>
<keyword evidence="2" id="KW-0378">Hydrolase</keyword>
<proteinExistence type="predicted"/>
<dbReference type="GO" id="GO:0016787">
    <property type="term" value="F:hydrolase activity"/>
    <property type="evidence" value="ECO:0007669"/>
    <property type="project" value="UniProtKB-KW"/>
</dbReference>
<dbReference type="SUPFAM" id="SSF53474">
    <property type="entry name" value="alpha/beta-Hydrolases"/>
    <property type="match status" value="1"/>
</dbReference>
<sequence length="246" mass="27004">MADFLLVHGAWHGAWCWRHVTEGLIRAGHRAHAVTLTGVGERAHLMSANITLETHIADVVHALEAEELQDVVLAVHSYAGMLGTAVADRMPQRLKHLVYVDAVVPKVGESWSSTHARATREARLAAAQQDAHYSFPAPDPAVFGLDAERHAWVKRRQTPHPGHTYEAPLQFDPQRVASVPRTFIDCTQPPLATIDVIRTRVRDARFWDGAWLPGARCVDLATGHDPMVSAPEALIELLLGCADGAR</sequence>